<evidence type="ECO:0008006" key="4">
    <source>
        <dbReference type="Google" id="ProtNLM"/>
    </source>
</evidence>
<dbReference type="AlphaFoldDB" id="A0A518B663"/>
<sequence length="414" mass="47128" precursor="true">MRRAKILVTAMVAAWLLIPSLLLAADPPKARTVTHGPKHHWFGYYDKLQFDPSSRYLLGMEVDFEGRSPKADDVIKIGMVDLEDGDRWIELGESNAWGWQQGCMLQWIPGSENEILWNDREGDGYVCRILNVDTKKMRTIPSPIYTLSPDGKSAITSDFRRINDMRPGYGYAGLADPYADQLAPSESGIWRVDLETGDRELIVPLSEIVKLGPITEEMKDAKHYFNHLLYNTDGSRIVFLHRWRPDGGKGNFRTRMVTANPDGSDLYVLDPSGNTSHFIWKDPDHILAWTKPAGRAAGFWRFRDKTKEIKLVGEGAMPKNGHNTYLADTDWILNDTYPQGKDREQEVYLYHVPTFQKVSLGRFHSPKSYSGEWRCDTHPRSNPDGTLICIDSPHTGEGRQMHIIDISEIVKKKP</sequence>
<dbReference type="RefSeq" id="WP_145259222.1">
    <property type="nucleotide sequence ID" value="NZ_CP036279.1"/>
</dbReference>
<keyword evidence="1" id="KW-0732">Signal</keyword>
<dbReference type="KEGG" id="knv:Pan216_33230"/>
<dbReference type="SUPFAM" id="SSF69304">
    <property type="entry name" value="Tricorn protease N-terminal domain"/>
    <property type="match status" value="1"/>
</dbReference>
<organism evidence="2 3">
    <name type="scientific">Kolteria novifilia</name>
    <dbReference type="NCBI Taxonomy" id="2527975"/>
    <lineage>
        <taxon>Bacteria</taxon>
        <taxon>Pseudomonadati</taxon>
        <taxon>Planctomycetota</taxon>
        <taxon>Planctomycetia</taxon>
        <taxon>Kolteriales</taxon>
        <taxon>Kolteriaceae</taxon>
        <taxon>Kolteria</taxon>
    </lineage>
</organism>
<name>A0A518B663_9BACT</name>
<dbReference type="Gene3D" id="2.130.10.10">
    <property type="entry name" value="YVTN repeat-like/Quinoprotein amine dehydrogenase"/>
    <property type="match status" value="1"/>
</dbReference>
<dbReference type="OrthoDB" id="5174394at2"/>
<feature type="signal peptide" evidence="1">
    <location>
        <begin position="1"/>
        <end position="24"/>
    </location>
</feature>
<reference evidence="2 3" key="1">
    <citation type="submission" date="2019-02" db="EMBL/GenBank/DDBJ databases">
        <title>Deep-cultivation of Planctomycetes and their phenomic and genomic characterization uncovers novel biology.</title>
        <authorList>
            <person name="Wiegand S."/>
            <person name="Jogler M."/>
            <person name="Boedeker C."/>
            <person name="Pinto D."/>
            <person name="Vollmers J."/>
            <person name="Rivas-Marin E."/>
            <person name="Kohn T."/>
            <person name="Peeters S.H."/>
            <person name="Heuer A."/>
            <person name="Rast P."/>
            <person name="Oberbeckmann S."/>
            <person name="Bunk B."/>
            <person name="Jeske O."/>
            <person name="Meyerdierks A."/>
            <person name="Storesund J.E."/>
            <person name="Kallscheuer N."/>
            <person name="Luecker S."/>
            <person name="Lage O.M."/>
            <person name="Pohl T."/>
            <person name="Merkel B.J."/>
            <person name="Hornburger P."/>
            <person name="Mueller R.-W."/>
            <person name="Bruemmer F."/>
            <person name="Labrenz M."/>
            <person name="Spormann A.M."/>
            <person name="Op den Camp H."/>
            <person name="Overmann J."/>
            <person name="Amann R."/>
            <person name="Jetten M.S.M."/>
            <person name="Mascher T."/>
            <person name="Medema M.H."/>
            <person name="Devos D.P."/>
            <person name="Kaster A.-K."/>
            <person name="Ovreas L."/>
            <person name="Rohde M."/>
            <person name="Galperin M.Y."/>
            <person name="Jogler C."/>
        </authorList>
    </citation>
    <scope>NUCLEOTIDE SEQUENCE [LARGE SCALE GENOMIC DNA]</scope>
    <source>
        <strain evidence="2 3">Pan216</strain>
    </source>
</reference>
<evidence type="ECO:0000256" key="1">
    <source>
        <dbReference type="SAM" id="SignalP"/>
    </source>
</evidence>
<gene>
    <name evidence="2" type="ORF">Pan216_33230</name>
</gene>
<protein>
    <recommendedName>
        <fullName evidence="4">Translocation protein TolB</fullName>
    </recommendedName>
</protein>
<evidence type="ECO:0000313" key="3">
    <source>
        <dbReference type="Proteomes" id="UP000317093"/>
    </source>
</evidence>
<dbReference type="EMBL" id="CP036279">
    <property type="protein sequence ID" value="QDU62456.1"/>
    <property type="molecule type" value="Genomic_DNA"/>
</dbReference>
<dbReference type="InterPro" id="IPR015943">
    <property type="entry name" value="WD40/YVTN_repeat-like_dom_sf"/>
</dbReference>
<keyword evidence="3" id="KW-1185">Reference proteome</keyword>
<dbReference type="Proteomes" id="UP000317093">
    <property type="component" value="Chromosome"/>
</dbReference>
<feature type="chain" id="PRO_5022171151" description="Translocation protein TolB" evidence="1">
    <location>
        <begin position="25"/>
        <end position="414"/>
    </location>
</feature>
<proteinExistence type="predicted"/>
<accession>A0A518B663</accession>
<evidence type="ECO:0000313" key="2">
    <source>
        <dbReference type="EMBL" id="QDU62456.1"/>
    </source>
</evidence>